<name>A0A0R3WXP7_HYDTA</name>
<organism evidence="3">
    <name type="scientific">Hydatigena taeniaeformis</name>
    <name type="common">Feline tapeworm</name>
    <name type="synonym">Taenia taeniaeformis</name>
    <dbReference type="NCBI Taxonomy" id="6205"/>
    <lineage>
        <taxon>Eukaryota</taxon>
        <taxon>Metazoa</taxon>
        <taxon>Spiralia</taxon>
        <taxon>Lophotrochozoa</taxon>
        <taxon>Platyhelminthes</taxon>
        <taxon>Cestoda</taxon>
        <taxon>Eucestoda</taxon>
        <taxon>Cyclophyllidea</taxon>
        <taxon>Taeniidae</taxon>
        <taxon>Hydatigera</taxon>
    </lineage>
</organism>
<evidence type="ECO:0000313" key="2">
    <source>
        <dbReference type="Proteomes" id="UP000274429"/>
    </source>
</evidence>
<evidence type="ECO:0000313" key="3">
    <source>
        <dbReference type="WBParaSite" id="TTAC_0000553701-mRNA-1"/>
    </source>
</evidence>
<dbReference type="Proteomes" id="UP000274429">
    <property type="component" value="Unassembled WGS sequence"/>
</dbReference>
<gene>
    <name evidence="1" type="ORF">TTAC_LOCUS5523</name>
</gene>
<dbReference type="WBParaSite" id="TTAC_0000553701-mRNA-1">
    <property type="protein sequence ID" value="TTAC_0000553701-mRNA-1"/>
    <property type="gene ID" value="TTAC_0000553701"/>
</dbReference>
<dbReference type="EMBL" id="UYWX01007837">
    <property type="protein sequence ID" value="VDM27153.1"/>
    <property type="molecule type" value="Genomic_DNA"/>
</dbReference>
<evidence type="ECO:0000313" key="1">
    <source>
        <dbReference type="EMBL" id="VDM27153.1"/>
    </source>
</evidence>
<protein>
    <submittedName>
        <fullName evidence="1 3">Uncharacterized protein</fullName>
    </submittedName>
</protein>
<accession>A0A0R3WXP7</accession>
<dbReference type="AlphaFoldDB" id="A0A0R3WXP7"/>
<reference evidence="3" key="1">
    <citation type="submission" date="2017-02" db="UniProtKB">
        <authorList>
            <consortium name="WormBaseParasite"/>
        </authorList>
    </citation>
    <scope>IDENTIFICATION</scope>
</reference>
<dbReference type="STRING" id="6205.A0A0R3WXP7"/>
<keyword evidence="2" id="KW-1185">Reference proteome</keyword>
<sequence>MDNGVFVSEVYRRSASSGRGSSEDSSATGGSGFGGVGVGGGSTEECLFKQPLCQPLPNGCALDRPVCSILCPLYTILKLYRTSSCHPTRFPRHSFLVYSFWGRTNFYLLISNGCFNAPFSALHLRLALDWGTICIFSNSKSY</sequence>
<reference evidence="1 2" key="2">
    <citation type="submission" date="2018-11" db="EMBL/GenBank/DDBJ databases">
        <authorList>
            <consortium name="Pathogen Informatics"/>
        </authorList>
    </citation>
    <scope>NUCLEOTIDE SEQUENCE [LARGE SCALE GENOMIC DNA]</scope>
</reference>
<proteinExistence type="predicted"/>